<dbReference type="GO" id="GO:0006412">
    <property type="term" value="P:translation"/>
    <property type="evidence" value="ECO:0007669"/>
    <property type="project" value="TreeGrafter"/>
</dbReference>
<dbReference type="Pfam" id="PF00575">
    <property type="entry name" value="S1"/>
    <property type="match status" value="1"/>
</dbReference>
<dbReference type="GO" id="GO:0003735">
    <property type="term" value="F:structural constituent of ribosome"/>
    <property type="evidence" value="ECO:0007669"/>
    <property type="project" value="TreeGrafter"/>
</dbReference>
<feature type="domain" description="S1 motif" evidence="2">
    <location>
        <begin position="1"/>
        <end position="68"/>
    </location>
</feature>
<dbReference type="AlphaFoldDB" id="A0A0F8XYD0"/>
<reference evidence="3" key="1">
    <citation type="journal article" date="2015" name="Nature">
        <title>Complex archaea that bridge the gap between prokaryotes and eukaryotes.</title>
        <authorList>
            <person name="Spang A."/>
            <person name="Saw J.H."/>
            <person name="Jorgensen S.L."/>
            <person name="Zaremba-Niedzwiedzka K."/>
            <person name="Martijn J."/>
            <person name="Lind A.E."/>
            <person name="van Eijk R."/>
            <person name="Schleper C."/>
            <person name="Guy L."/>
            <person name="Ettema T.J."/>
        </authorList>
    </citation>
    <scope>NUCLEOTIDE SEQUENCE</scope>
</reference>
<dbReference type="PROSITE" id="PS50126">
    <property type="entry name" value="S1"/>
    <property type="match status" value="1"/>
</dbReference>
<dbReference type="PANTHER" id="PTHR10724">
    <property type="entry name" value="30S RIBOSOMAL PROTEIN S1"/>
    <property type="match status" value="1"/>
</dbReference>
<feature type="region of interest" description="Disordered" evidence="1">
    <location>
        <begin position="65"/>
        <end position="120"/>
    </location>
</feature>
<dbReference type="SUPFAM" id="SSF50249">
    <property type="entry name" value="Nucleic acid-binding proteins"/>
    <property type="match status" value="1"/>
</dbReference>
<dbReference type="FunFam" id="2.40.50.140:FF:000051">
    <property type="entry name" value="RNA-binding transcriptional accessory protein"/>
    <property type="match status" value="1"/>
</dbReference>
<dbReference type="PANTHER" id="PTHR10724:SF10">
    <property type="entry name" value="S1 RNA-BINDING DOMAIN-CONTAINING PROTEIN 1"/>
    <property type="match status" value="1"/>
</dbReference>
<evidence type="ECO:0000256" key="1">
    <source>
        <dbReference type="SAM" id="MobiDB-lite"/>
    </source>
</evidence>
<dbReference type="EMBL" id="LAZR01056479">
    <property type="protein sequence ID" value="KKK74102.1"/>
    <property type="molecule type" value="Genomic_DNA"/>
</dbReference>
<dbReference type="SMART" id="SM00316">
    <property type="entry name" value="S1"/>
    <property type="match status" value="1"/>
</dbReference>
<feature type="compositionally biased region" description="Basic and acidic residues" evidence="1">
    <location>
        <begin position="67"/>
        <end position="92"/>
    </location>
</feature>
<gene>
    <name evidence="3" type="ORF">LCGC14_2887140</name>
</gene>
<sequence>EMQGIVTNITAFGAFVDVGVHQDGLVHISELSDHFVKDPADVVKVHQKVKVRVLEIDIARKRISMSMKKDQAESKKTARNEKGQSVKPDKKQTTSAHPAKPTKNSKPFGDTLAEKLTFGS</sequence>
<dbReference type="InterPro" id="IPR012340">
    <property type="entry name" value="NA-bd_OB-fold"/>
</dbReference>
<accession>A0A0F8XYD0</accession>
<comment type="caution">
    <text evidence="3">The sequence shown here is derived from an EMBL/GenBank/DDBJ whole genome shotgun (WGS) entry which is preliminary data.</text>
</comment>
<evidence type="ECO:0000259" key="2">
    <source>
        <dbReference type="PROSITE" id="PS50126"/>
    </source>
</evidence>
<dbReference type="Gene3D" id="2.40.50.140">
    <property type="entry name" value="Nucleic acid-binding proteins"/>
    <property type="match status" value="1"/>
</dbReference>
<dbReference type="GO" id="GO:0003729">
    <property type="term" value="F:mRNA binding"/>
    <property type="evidence" value="ECO:0007669"/>
    <property type="project" value="TreeGrafter"/>
</dbReference>
<name>A0A0F8XYD0_9ZZZZ</name>
<dbReference type="GO" id="GO:0005737">
    <property type="term" value="C:cytoplasm"/>
    <property type="evidence" value="ECO:0007669"/>
    <property type="project" value="UniProtKB-ARBA"/>
</dbReference>
<feature type="non-terminal residue" evidence="3">
    <location>
        <position position="1"/>
    </location>
</feature>
<proteinExistence type="predicted"/>
<dbReference type="InterPro" id="IPR003029">
    <property type="entry name" value="S1_domain"/>
</dbReference>
<evidence type="ECO:0000313" key="3">
    <source>
        <dbReference type="EMBL" id="KKK74102.1"/>
    </source>
</evidence>
<organism evidence="3">
    <name type="scientific">marine sediment metagenome</name>
    <dbReference type="NCBI Taxonomy" id="412755"/>
    <lineage>
        <taxon>unclassified sequences</taxon>
        <taxon>metagenomes</taxon>
        <taxon>ecological metagenomes</taxon>
    </lineage>
</organism>
<protein>
    <recommendedName>
        <fullName evidence="2">S1 motif domain-containing protein</fullName>
    </recommendedName>
</protein>
<dbReference type="InterPro" id="IPR050437">
    <property type="entry name" value="Ribos_protein_bS1-like"/>
</dbReference>